<sequence length="143" mass="15606">MQPQLRRIPDENCIDIPDSRDSCSPLLACFGNSGEYFAGRALGWDEGTLAGVTNFGAICTGTWVSRNFIGTCEANFECDNGHWGKVIFQYRDGVSGTVKGFGFTNHGVSIRAWSGHYIQDFLDGQSGQVDNKLMCGEVEIPLS</sequence>
<reference evidence="1 2" key="1">
    <citation type="journal article" date="2014" name="ISME J.">
        <title>Adaptation of an abundant Roseobacter RCA organism to pelagic systems revealed by genomic and transcriptomic analyses.</title>
        <authorList>
            <person name="Voget S."/>
            <person name="Wemheuer B."/>
            <person name="Brinkhoff T."/>
            <person name="Vollmers J."/>
            <person name="Dietrich S."/>
            <person name="Giebel H.A."/>
            <person name="Beardsley C."/>
            <person name="Sardemann C."/>
            <person name="Bakenhus I."/>
            <person name="Billerbeck S."/>
            <person name="Daniel R."/>
            <person name="Simon M."/>
        </authorList>
    </citation>
    <scope>NUCLEOTIDE SEQUENCE [LARGE SCALE GENOMIC DNA]</scope>
    <source>
        <strain evidence="1 2">RCA23</strain>
    </source>
</reference>
<dbReference type="AlphaFoldDB" id="A0AAN0VH66"/>
<dbReference type="RefSeq" id="WP_044048549.1">
    <property type="nucleotide sequence ID" value="NZ_CP003984.1"/>
</dbReference>
<dbReference type="Proteomes" id="UP000028680">
    <property type="component" value="Chromosome"/>
</dbReference>
<evidence type="ECO:0000313" key="2">
    <source>
        <dbReference type="Proteomes" id="UP000028680"/>
    </source>
</evidence>
<gene>
    <name evidence="1" type="ORF">RCA23_c01100</name>
</gene>
<organism evidence="1 2">
    <name type="scientific">Planktomarina temperata RCA23</name>
    <dbReference type="NCBI Taxonomy" id="666509"/>
    <lineage>
        <taxon>Bacteria</taxon>
        <taxon>Pseudomonadati</taxon>
        <taxon>Pseudomonadota</taxon>
        <taxon>Alphaproteobacteria</taxon>
        <taxon>Rhodobacterales</taxon>
        <taxon>Paracoccaceae</taxon>
        <taxon>Planktomarina</taxon>
    </lineage>
</organism>
<evidence type="ECO:0000313" key="1">
    <source>
        <dbReference type="EMBL" id="AII85677.1"/>
    </source>
</evidence>
<keyword evidence="2" id="KW-1185">Reference proteome</keyword>
<dbReference type="KEGG" id="ptp:RCA23_c01100"/>
<protein>
    <submittedName>
        <fullName evidence="1">Uncharacterized protein</fullName>
    </submittedName>
</protein>
<proteinExistence type="predicted"/>
<accession>A0AAN0VH66</accession>
<dbReference type="EMBL" id="CP003984">
    <property type="protein sequence ID" value="AII85677.1"/>
    <property type="molecule type" value="Genomic_DNA"/>
</dbReference>
<name>A0AAN0VH66_9RHOB</name>